<dbReference type="SMART" id="SM00086">
    <property type="entry name" value="PAC"/>
    <property type="match status" value="2"/>
</dbReference>
<dbReference type="SUPFAM" id="SSF55874">
    <property type="entry name" value="ATPase domain of HSP90 chaperone/DNA topoisomerase II/histidine kinase"/>
    <property type="match status" value="1"/>
</dbReference>
<keyword evidence="3" id="KW-0597">Phosphoprotein</keyword>
<dbReference type="InterPro" id="IPR000014">
    <property type="entry name" value="PAS"/>
</dbReference>
<evidence type="ECO:0000256" key="2">
    <source>
        <dbReference type="ARBA" id="ARBA00012438"/>
    </source>
</evidence>
<dbReference type="InterPro" id="IPR052162">
    <property type="entry name" value="Sensor_kinase/Photoreceptor"/>
</dbReference>
<dbReference type="NCBIfam" id="TIGR00229">
    <property type="entry name" value="sensory_box"/>
    <property type="match status" value="2"/>
</dbReference>
<dbReference type="InterPro" id="IPR004358">
    <property type="entry name" value="Sig_transdc_His_kin-like_C"/>
</dbReference>
<dbReference type="Pfam" id="PF08448">
    <property type="entry name" value="PAS_4"/>
    <property type="match status" value="1"/>
</dbReference>
<dbReference type="EC" id="2.7.13.3" evidence="2"/>
<proteinExistence type="predicted"/>
<evidence type="ECO:0000259" key="7">
    <source>
        <dbReference type="PROSITE" id="PS50109"/>
    </source>
</evidence>
<keyword evidence="10" id="KW-1185">Reference proteome</keyword>
<dbReference type="InterPro" id="IPR035965">
    <property type="entry name" value="PAS-like_dom_sf"/>
</dbReference>
<feature type="domain" description="PAC" evidence="8">
    <location>
        <begin position="239"/>
        <end position="291"/>
    </location>
</feature>
<dbReference type="SMART" id="SM00091">
    <property type="entry name" value="PAS"/>
    <property type="match status" value="2"/>
</dbReference>
<sequence>MIDIALNGNQPVVSDPHSPEVIEELTKTIETYRELMLASDIGAWEYFTETGFLNCNEEYFLLLGRSINEFDTTGKGNLNETWINLIHPEDREKATARFEEYLNNPTDKIYENFFRMAHADGSWVWIWSRGRYVNNKQGSNAKRLIGTHTDVTASKKVEEQLQLEKILLRTLIDNLPDTIYIKDANGRKIIANVADVATIGAKSEADVIGKTDLELFNNDIGLRGYHDDLNVIQEGKAIVNKEELFFDKEGNKHWLLTSKVPVRNEMGQVERILGIGHNITERKKNEEALNKLNEELNLQSEELRSQAEDLKLANAQLISQKEQELEKAIAQGKFEIASEVLHDIGNALVGFGSYLNRINRVMERYNIDTIKNLALFIKGQQSALELAIGADKAKALVSLTDSIHKSQAENKGEISTAVTELLNILSHIQDILSIQRQFVKGHGGSQDRKMVNLVNIIDDCKAMLLASADKKGIQLKVAVAPGEYVLKGDHTKLMQVILNVLKNSIEAIDLEKDEKTIEINLSTANDFFELRMADNGKGFDAETGNKFFKRGFTTKESGTGLGLYNCKSIIDSHDGSFQIQSDGPNLGAVTTIKLPCNSVAIQDKAAL</sequence>
<name>A0A5B8W5T1_9SPHI</name>
<dbReference type="InterPro" id="IPR001610">
    <property type="entry name" value="PAC"/>
</dbReference>
<dbReference type="InterPro" id="IPR003594">
    <property type="entry name" value="HATPase_dom"/>
</dbReference>
<dbReference type="AlphaFoldDB" id="A0A5B8W5T1"/>
<evidence type="ECO:0000256" key="1">
    <source>
        <dbReference type="ARBA" id="ARBA00000085"/>
    </source>
</evidence>
<dbReference type="InterPro" id="IPR000700">
    <property type="entry name" value="PAS-assoc_C"/>
</dbReference>
<evidence type="ECO:0000256" key="4">
    <source>
        <dbReference type="ARBA" id="ARBA00022679"/>
    </source>
</evidence>
<dbReference type="SMART" id="SM00387">
    <property type="entry name" value="HATPase_c"/>
    <property type="match status" value="1"/>
</dbReference>
<evidence type="ECO:0000256" key="3">
    <source>
        <dbReference type="ARBA" id="ARBA00022553"/>
    </source>
</evidence>
<dbReference type="InterPro" id="IPR013656">
    <property type="entry name" value="PAS_4"/>
</dbReference>
<dbReference type="PROSITE" id="PS50113">
    <property type="entry name" value="PAC"/>
    <property type="match status" value="2"/>
</dbReference>
<dbReference type="InterPro" id="IPR005467">
    <property type="entry name" value="His_kinase_dom"/>
</dbReference>
<dbReference type="Pfam" id="PF02518">
    <property type="entry name" value="HATPase_c"/>
    <property type="match status" value="1"/>
</dbReference>
<dbReference type="KEGG" id="mgk:FSB76_20880"/>
<dbReference type="Proteomes" id="UP000321362">
    <property type="component" value="Chromosome"/>
</dbReference>
<feature type="coiled-coil region" evidence="6">
    <location>
        <begin position="282"/>
        <end position="327"/>
    </location>
</feature>
<dbReference type="PROSITE" id="PS50109">
    <property type="entry name" value="HIS_KIN"/>
    <property type="match status" value="1"/>
</dbReference>
<dbReference type="Pfam" id="PF08447">
    <property type="entry name" value="PAS_3"/>
    <property type="match status" value="1"/>
</dbReference>
<protein>
    <recommendedName>
        <fullName evidence="2">histidine kinase</fullName>
        <ecNumber evidence="2">2.7.13.3</ecNumber>
    </recommendedName>
</protein>
<evidence type="ECO:0000313" key="10">
    <source>
        <dbReference type="Proteomes" id="UP000321362"/>
    </source>
</evidence>
<organism evidence="9 10">
    <name type="scientific">Mucilaginibacter ginsenosidivorax</name>
    <dbReference type="NCBI Taxonomy" id="862126"/>
    <lineage>
        <taxon>Bacteria</taxon>
        <taxon>Pseudomonadati</taxon>
        <taxon>Bacteroidota</taxon>
        <taxon>Sphingobacteriia</taxon>
        <taxon>Sphingobacteriales</taxon>
        <taxon>Sphingobacteriaceae</taxon>
        <taxon>Mucilaginibacter</taxon>
    </lineage>
</organism>
<feature type="domain" description="PAC" evidence="8">
    <location>
        <begin position="110"/>
        <end position="163"/>
    </location>
</feature>
<dbReference type="SUPFAM" id="SSF55785">
    <property type="entry name" value="PYP-like sensor domain (PAS domain)"/>
    <property type="match status" value="2"/>
</dbReference>
<dbReference type="GO" id="GO:0004673">
    <property type="term" value="F:protein histidine kinase activity"/>
    <property type="evidence" value="ECO:0007669"/>
    <property type="project" value="UniProtKB-EC"/>
</dbReference>
<dbReference type="PRINTS" id="PR00344">
    <property type="entry name" value="BCTRLSENSOR"/>
</dbReference>
<dbReference type="PANTHER" id="PTHR43304">
    <property type="entry name" value="PHYTOCHROME-LIKE PROTEIN CPH1"/>
    <property type="match status" value="1"/>
</dbReference>
<keyword evidence="4" id="KW-0808">Transferase</keyword>
<keyword evidence="5" id="KW-0418">Kinase</keyword>
<evidence type="ECO:0000256" key="5">
    <source>
        <dbReference type="ARBA" id="ARBA00022777"/>
    </source>
</evidence>
<reference evidence="9 10" key="1">
    <citation type="journal article" date="2013" name="J. Microbiol.">
        <title>Mucilaginibacter ginsenosidivorax sp. nov., with ginsenoside converting activity isolated from sediment.</title>
        <authorList>
            <person name="Kim J.K."/>
            <person name="Choi T.E."/>
            <person name="Liu Q.M."/>
            <person name="Park H.Y."/>
            <person name="Yi T.H."/>
            <person name="Yoon M.H."/>
            <person name="Kim S.C."/>
            <person name="Im W.T."/>
        </authorList>
    </citation>
    <scope>NUCLEOTIDE SEQUENCE [LARGE SCALE GENOMIC DNA]</scope>
    <source>
        <strain evidence="9 10">KHI28</strain>
    </source>
</reference>
<evidence type="ECO:0000313" key="9">
    <source>
        <dbReference type="EMBL" id="QEC78275.1"/>
    </source>
</evidence>
<feature type="domain" description="Histidine kinase" evidence="7">
    <location>
        <begin position="428"/>
        <end position="598"/>
    </location>
</feature>
<gene>
    <name evidence="9" type="ORF">FSB76_20880</name>
</gene>
<dbReference type="InterPro" id="IPR013655">
    <property type="entry name" value="PAS_fold_3"/>
</dbReference>
<dbReference type="RefSeq" id="WP_147056762.1">
    <property type="nucleotide sequence ID" value="NZ_CP042437.1"/>
</dbReference>
<dbReference type="Gene3D" id="3.30.565.10">
    <property type="entry name" value="Histidine kinase-like ATPase, C-terminal domain"/>
    <property type="match status" value="1"/>
</dbReference>
<evidence type="ECO:0000259" key="8">
    <source>
        <dbReference type="PROSITE" id="PS50113"/>
    </source>
</evidence>
<dbReference type="PANTHER" id="PTHR43304:SF1">
    <property type="entry name" value="PAC DOMAIN-CONTAINING PROTEIN"/>
    <property type="match status" value="1"/>
</dbReference>
<dbReference type="EMBL" id="CP042437">
    <property type="protein sequence ID" value="QEC78275.1"/>
    <property type="molecule type" value="Genomic_DNA"/>
</dbReference>
<dbReference type="Gene3D" id="3.30.450.20">
    <property type="entry name" value="PAS domain"/>
    <property type="match status" value="2"/>
</dbReference>
<keyword evidence="6" id="KW-0175">Coiled coil</keyword>
<dbReference type="OrthoDB" id="1043958at2"/>
<evidence type="ECO:0000256" key="6">
    <source>
        <dbReference type="SAM" id="Coils"/>
    </source>
</evidence>
<comment type="catalytic activity">
    <reaction evidence="1">
        <text>ATP + protein L-histidine = ADP + protein N-phospho-L-histidine.</text>
        <dbReference type="EC" id="2.7.13.3"/>
    </reaction>
</comment>
<accession>A0A5B8W5T1</accession>
<dbReference type="InterPro" id="IPR036890">
    <property type="entry name" value="HATPase_C_sf"/>
</dbReference>
<dbReference type="CDD" id="cd00130">
    <property type="entry name" value="PAS"/>
    <property type="match status" value="2"/>
</dbReference>